<comment type="caution">
    <text evidence="4">The sequence shown here is derived from an EMBL/GenBank/DDBJ whole genome shotgun (WGS) entry which is preliminary data.</text>
</comment>
<reference evidence="4" key="1">
    <citation type="submission" date="2019-08" db="EMBL/GenBank/DDBJ databases">
        <authorList>
            <person name="Kucharzyk K."/>
            <person name="Murdoch R.W."/>
            <person name="Higgins S."/>
            <person name="Loffler F."/>
        </authorList>
    </citation>
    <scope>NUCLEOTIDE SEQUENCE</scope>
</reference>
<dbReference type="InterPro" id="IPR050248">
    <property type="entry name" value="Polysacc_deacetylase_ArnD"/>
</dbReference>
<accession>A0A645EQR1</accession>
<dbReference type="InterPro" id="IPR002509">
    <property type="entry name" value="NODB_dom"/>
</dbReference>
<dbReference type="Pfam" id="PF01522">
    <property type="entry name" value="Polysacc_deac_1"/>
    <property type="match status" value="1"/>
</dbReference>
<dbReference type="EC" id="3.5.1.104" evidence="4"/>
<dbReference type="GO" id="GO:0016020">
    <property type="term" value="C:membrane"/>
    <property type="evidence" value="ECO:0007669"/>
    <property type="project" value="TreeGrafter"/>
</dbReference>
<dbReference type="GO" id="GO:0016810">
    <property type="term" value="F:hydrolase activity, acting on carbon-nitrogen (but not peptide) bonds"/>
    <property type="evidence" value="ECO:0007669"/>
    <property type="project" value="InterPro"/>
</dbReference>
<gene>
    <name evidence="4" type="primary">pgdA_17</name>
    <name evidence="4" type="ORF">SDC9_150084</name>
</gene>
<dbReference type="CDD" id="cd10917">
    <property type="entry name" value="CE4_NodB_like_6s_7s"/>
    <property type="match status" value="1"/>
</dbReference>
<sequence>MLRRGHRTGNHSFNHIKGFNYNTEAYVENVKKAAEYIYSDLFRPPYGRITRKQISALKDDYNIVMWDVITHDYDKKLSPEQVFANVTNHLRKGSIVVFHDSVKASTNVLEVLPKAIEFWKNQGYDYRLL</sequence>
<dbReference type="AlphaFoldDB" id="A0A645EQR1"/>
<dbReference type="GO" id="GO:0046872">
    <property type="term" value="F:metal ion binding"/>
    <property type="evidence" value="ECO:0007669"/>
    <property type="project" value="UniProtKB-KW"/>
</dbReference>
<feature type="domain" description="NodB homology" evidence="3">
    <location>
        <begin position="1"/>
        <end position="127"/>
    </location>
</feature>
<dbReference type="GO" id="GO:0005975">
    <property type="term" value="P:carbohydrate metabolic process"/>
    <property type="evidence" value="ECO:0007669"/>
    <property type="project" value="InterPro"/>
</dbReference>
<evidence type="ECO:0000256" key="1">
    <source>
        <dbReference type="ARBA" id="ARBA00022723"/>
    </source>
</evidence>
<keyword evidence="1" id="KW-0479">Metal-binding</keyword>
<evidence type="ECO:0000313" key="4">
    <source>
        <dbReference type="EMBL" id="MPN02863.1"/>
    </source>
</evidence>
<keyword evidence="2 4" id="KW-0378">Hydrolase</keyword>
<dbReference type="InterPro" id="IPR011330">
    <property type="entry name" value="Glyco_hydro/deAcase_b/a-brl"/>
</dbReference>
<protein>
    <submittedName>
        <fullName evidence="4">Peptidoglycan-N-acetylglucosamine deacetylase</fullName>
        <ecNumber evidence="4">3.5.1.104</ecNumber>
    </submittedName>
</protein>
<proteinExistence type="predicted"/>
<dbReference type="Gene3D" id="3.20.20.370">
    <property type="entry name" value="Glycoside hydrolase/deacetylase"/>
    <property type="match status" value="1"/>
</dbReference>
<dbReference type="SUPFAM" id="SSF88713">
    <property type="entry name" value="Glycoside hydrolase/deacetylase"/>
    <property type="match status" value="1"/>
</dbReference>
<name>A0A645EQR1_9ZZZZ</name>
<dbReference type="PANTHER" id="PTHR10587:SF133">
    <property type="entry name" value="CHITIN DEACETYLASE 1-RELATED"/>
    <property type="match status" value="1"/>
</dbReference>
<organism evidence="4">
    <name type="scientific">bioreactor metagenome</name>
    <dbReference type="NCBI Taxonomy" id="1076179"/>
    <lineage>
        <taxon>unclassified sequences</taxon>
        <taxon>metagenomes</taxon>
        <taxon>ecological metagenomes</taxon>
    </lineage>
</organism>
<dbReference type="PANTHER" id="PTHR10587">
    <property type="entry name" value="GLYCOSYL TRANSFERASE-RELATED"/>
    <property type="match status" value="1"/>
</dbReference>
<dbReference type="EMBL" id="VSSQ01048818">
    <property type="protein sequence ID" value="MPN02863.1"/>
    <property type="molecule type" value="Genomic_DNA"/>
</dbReference>
<dbReference type="PROSITE" id="PS51677">
    <property type="entry name" value="NODB"/>
    <property type="match status" value="1"/>
</dbReference>
<evidence type="ECO:0000256" key="2">
    <source>
        <dbReference type="ARBA" id="ARBA00022801"/>
    </source>
</evidence>
<evidence type="ECO:0000259" key="3">
    <source>
        <dbReference type="PROSITE" id="PS51677"/>
    </source>
</evidence>